<evidence type="ECO:0000256" key="5">
    <source>
        <dbReference type="ARBA" id="ARBA00022776"/>
    </source>
</evidence>
<sequence length="484" mass="53862">MLSEVCISSDADLEAYVRPLFAKFELAETEDSWERIDAALQRFQSITKGGGSRFESYIEVVREITPCLIRSLLSERTKLSGTASEVVNSMAPRLGPRFRVFLPTYMPALLQLSARTNKVAMKRAEKTIQLICRYCHTDLILPFLSHALKDKALGLRIVAMNALITLVDASDPVRMGKRVGELERILSEHARDPNSEVRALCRELYAQYASQWPERQARLVASLSPTSRRYLDGQSSSRPRSERPTPKKNIVSETNRPAKPSSSQCTPNYERHVTTQNASAKPVLTQKIYSTEKVHPDRFQAKRTEEMYLKKMVGQSTATHRSPRGIQSGTSVSGNALTLPDSDAFTPHKFSTPSEGVAYRLALAQEQARTHSSAGEARMRSRALLPSSNLGGARRIQVGKPQSSMSRSLNAKECLIPSTTSKSELNTPRTRPMVMSTHHATPDNARAGTPTKSPSHTQFTPKRKPFGVVNEARTQSPERNNFVQ</sequence>
<dbReference type="GO" id="GO:1990023">
    <property type="term" value="C:mitotic spindle midzone"/>
    <property type="evidence" value="ECO:0007669"/>
    <property type="project" value="TreeGrafter"/>
</dbReference>
<evidence type="ECO:0000256" key="2">
    <source>
        <dbReference type="ARBA" id="ARBA00009549"/>
    </source>
</evidence>
<comment type="subcellular location">
    <subcellularLocation>
        <location evidence="1">Cytoplasm</location>
        <location evidence="1">Cytoskeleton</location>
        <location evidence="1">Spindle</location>
    </subcellularLocation>
</comment>
<dbReference type="Proteomes" id="UP001219567">
    <property type="component" value="Chromosome 1"/>
</dbReference>
<dbReference type="GO" id="GO:0051301">
    <property type="term" value="P:cell division"/>
    <property type="evidence" value="ECO:0007669"/>
    <property type="project" value="UniProtKB-KW"/>
</dbReference>
<feature type="region of interest" description="Disordered" evidence="6">
    <location>
        <begin position="223"/>
        <end position="280"/>
    </location>
</feature>
<keyword evidence="5" id="KW-0131">Cell cycle</keyword>
<dbReference type="Gene3D" id="1.25.10.10">
    <property type="entry name" value="Leucine-rich Repeat Variant"/>
    <property type="match status" value="1"/>
</dbReference>
<dbReference type="PANTHER" id="PTHR21567:SF60">
    <property type="entry name" value="CLASP N-TERMINAL DOMAIN-CONTAINING PROTEIN"/>
    <property type="match status" value="1"/>
</dbReference>
<accession>A0AAJ6CHF0</accession>
<evidence type="ECO:0000256" key="4">
    <source>
        <dbReference type="ARBA" id="ARBA00022701"/>
    </source>
</evidence>
<dbReference type="SUPFAM" id="SSF48371">
    <property type="entry name" value="ARM repeat"/>
    <property type="match status" value="1"/>
</dbReference>
<feature type="region of interest" description="Disordered" evidence="6">
    <location>
        <begin position="434"/>
        <end position="484"/>
    </location>
</feature>
<dbReference type="InterPro" id="IPR024395">
    <property type="entry name" value="CLASP_N_dom"/>
</dbReference>
<comment type="similarity">
    <text evidence="2">Belongs to the CLASP family.</text>
</comment>
<evidence type="ECO:0000313" key="8">
    <source>
        <dbReference type="EMBL" id="WFC97766.1"/>
    </source>
</evidence>
<name>A0AAJ6CHF0_9BASI</name>
<keyword evidence="9" id="KW-1185">Reference proteome</keyword>
<gene>
    <name evidence="8" type="ORF">MYAM1_000485</name>
</gene>
<evidence type="ECO:0000256" key="3">
    <source>
        <dbReference type="ARBA" id="ARBA00022618"/>
    </source>
</evidence>
<evidence type="ECO:0000259" key="7">
    <source>
        <dbReference type="Pfam" id="PF12348"/>
    </source>
</evidence>
<dbReference type="GO" id="GO:0005881">
    <property type="term" value="C:cytoplasmic microtubule"/>
    <property type="evidence" value="ECO:0007669"/>
    <property type="project" value="TreeGrafter"/>
</dbReference>
<reference evidence="8 9" key="1">
    <citation type="submission" date="2023-03" db="EMBL/GenBank/DDBJ databases">
        <title>Mating type loci evolution in Malassezia.</title>
        <authorList>
            <person name="Coelho M.A."/>
        </authorList>
    </citation>
    <scope>NUCLEOTIDE SEQUENCE [LARGE SCALE GENOMIC DNA]</scope>
    <source>
        <strain evidence="8 9">CBS 9725</strain>
    </source>
</reference>
<feature type="compositionally biased region" description="Polar residues" evidence="6">
    <location>
        <begin position="472"/>
        <end position="484"/>
    </location>
</feature>
<feature type="domain" description="CLASP N-terminal" evidence="7">
    <location>
        <begin position="14"/>
        <end position="231"/>
    </location>
</feature>
<proteinExistence type="inferred from homology"/>
<dbReference type="AlphaFoldDB" id="A0AAJ6CHF0"/>
<dbReference type="EMBL" id="CP119943">
    <property type="protein sequence ID" value="WFC97766.1"/>
    <property type="molecule type" value="Genomic_DNA"/>
</dbReference>
<dbReference type="GO" id="GO:0005876">
    <property type="term" value="C:spindle microtubule"/>
    <property type="evidence" value="ECO:0007669"/>
    <property type="project" value="TreeGrafter"/>
</dbReference>
<dbReference type="GO" id="GO:0090307">
    <property type="term" value="P:mitotic spindle assembly"/>
    <property type="evidence" value="ECO:0007669"/>
    <property type="project" value="TreeGrafter"/>
</dbReference>
<dbReference type="GO" id="GO:0005815">
    <property type="term" value="C:microtubule organizing center"/>
    <property type="evidence" value="ECO:0007669"/>
    <property type="project" value="TreeGrafter"/>
</dbReference>
<evidence type="ECO:0000313" key="9">
    <source>
        <dbReference type="Proteomes" id="UP001219567"/>
    </source>
</evidence>
<feature type="compositionally biased region" description="Polar residues" evidence="6">
    <location>
        <begin position="251"/>
        <end position="267"/>
    </location>
</feature>
<evidence type="ECO:0000256" key="6">
    <source>
        <dbReference type="SAM" id="MobiDB-lite"/>
    </source>
</evidence>
<feature type="compositionally biased region" description="Polar residues" evidence="6">
    <location>
        <begin position="450"/>
        <end position="460"/>
    </location>
</feature>
<dbReference type="PANTHER" id="PTHR21567">
    <property type="entry name" value="CLASP"/>
    <property type="match status" value="1"/>
</dbReference>
<dbReference type="GO" id="GO:0008017">
    <property type="term" value="F:microtubule binding"/>
    <property type="evidence" value="ECO:0007669"/>
    <property type="project" value="TreeGrafter"/>
</dbReference>
<dbReference type="InterPro" id="IPR011989">
    <property type="entry name" value="ARM-like"/>
</dbReference>
<evidence type="ECO:0000256" key="1">
    <source>
        <dbReference type="ARBA" id="ARBA00004186"/>
    </source>
</evidence>
<keyword evidence="3" id="KW-0132">Cell division</keyword>
<protein>
    <recommendedName>
        <fullName evidence="7">CLASP N-terminal domain-containing protein</fullName>
    </recommendedName>
</protein>
<dbReference type="InterPro" id="IPR016024">
    <property type="entry name" value="ARM-type_fold"/>
</dbReference>
<dbReference type="Pfam" id="PF12348">
    <property type="entry name" value="CLASP_N"/>
    <property type="match status" value="1"/>
</dbReference>
<keyword evidence="5" id="KW-0498">Mitosis</keyword>
<keyword evidence="4" id="KW-0493">Microtubule</keyword>
<organism evidence="8 9">
    <name type="scientific">Malassezia yamatoensis</name>
    <dbReference type="NCBI Taxonomy" id="253288"/>
    <lineage>
        <taxon>Eukaryota</taxon>
        <taxon>Fungi</taxon>
        <taxon>Dikarya</taxon>
        <taxon>Basidiomycota</taxon>
        <taxon>Ustilaginomycotina</taxon>
        <taxon>Malasseziomycetes</taxon>
        <taxon>Malasseziales</taxon>
        <taxon>Malasseziaceae</taxon>
        <taxon>Malassezia</taxon>
    </lineage>
</organism>